<dbReference type="EnsemblPlants" id="Solyc05g018033.1.1">
    <property type="protein sequence ID" value="Solyc05g018033.1.1"/>
    <property type="gene ID" value="Solyc05g018033.1"/>
</dbReference>
<accession>A0A3Q7GH30</accession>
<dbReference type="Gramene" id="Solyc05g018033.1.1">
    <property type="protein sequence ID" value="Solyc05g018033.1.1"/>
    <property type="gene ID" value="Solyc05g018033.1"/>
</dbReference>
<protein>
    <submittedName>
        <fullName evidence="1">Uncharacterized protein</fullName>
    </submittedName>
</protein>
<name>A0A3Q7GH30_SOLLC</name>
<reference evidence="1" key="2">
    <citation type="submission" date="2019-01" db="UniProtKB">
        <authorList>
            <consortium name="EnsemblPlants"/>
        </authorList>
    </citation>
    <scope>IDENTIFICATION</scope>
    <source>
        <strain evidence="1">cv. Heinz 1706</strain>
    </source>
</reference>
<evidence type="ECO:0000313" key="2">
    <source>
        <dbReference type="Proteomes" id="UP000004994"/>
    </source>
</evidence>
<keyword evidence="2" id="KW-1185">Reference proteome</keyword>
<dbReference type="InParanoid" id="A0A3Q7GH30"/>
<sequence length="196" mass="23389">MAFFSNLEAIKHGGFYFKRLTSKFGFPKKPDPLKRLDELHGHDWWFDYNQCNKIGEESFWYSRLQGLREEYIQWSTDSLVIADIRKFATDHENGRVKFAEDIIGYGGFEECWVTRTKQHQHRHSKDAKVKSQLKQELQGAKQCMKDLDDSMEQQIHTLDGFKHQEGSLLASDHLWENKYSMWEEFHVAKRTRLREK</sequence>
<organism evidence="1">
    <name type="scientific">Solanum lycopersicum</name>
    <name type="common">Tomato</name>
    <name type="synonym">Lycopersicon esculentum</name>
    <dbReference type="NCBI Taxonomy" id="4081"/>
    <lineage>
        <taxon>Eukaryota</taxon>
        <taxon>Viridiplantae</taxon>
        <taxon>Streptophyta</taxon>
        <taxon>Embryophyta</taxon>
        <taxon>Tracheophyta</taxon>
        <taxon>Spermatophyta</taxon>
        <taxon>Magnoliopsida</taxon>
        <taxon>eudicotyledons</taxon>
        <taxon>Gunneridae</taxon>
        <taxon>Pentapetalae</taxon>
        <taxon>asterids</taxon>
        <taxon>lamiids</taxon>
        <taxon>Solanales</taxon>
        <taxon>Solanaceae</taxon>
        <taxon>Solanoideae</taxon>
        <taxon>Solaneae</taxon>
        <taxon>Solanum</taxon>
        <taxon>Solanum subgen. Lycopersicon</taxon>
    </lineage>
</organism>
<dbReference type="AlphaFoldDB" id="A0A3Q7GH30"/>
<evidence type="ECO:0000313" key="1">
    <source>
        <dbReference type="EnsemblPlants" id="Solyc05g018033.1.1"/>
    </source>
</evidence>
<proteinExistence type="predicted"/>
<dbReference type="Proteomes" id="UP000004994">
    <property type="component" value="Chromosome 5"/>
</dbReference>
<reference evidence="1" key="1">
    <citation type="journal article" date="2012" name="Nature">
        <title>The tomato genome sequence provides insights into fleshy fruit evolution.</title>
        <authorList>
            <consortium name="Tomato Genome Consortium"/>
        </authorList>
    </citation>
    <scope>NUCLEOTIDE SEQUENCE [LARGE SCALE GENOMIC DNA]</scope>
    <source>
        <strain evidence="1">cv. Heinz 1706</strain>
    </source>
</reference>